<dbReference type="EMBL" id="JBBKXZ010000002">
    <property type="protein sequence ID" value="MFD3394451.1"/>
    <property type="molecule type" value="Genomic_DNA"/>
</dbReference>
<evidence type="ECO:0000313" key="2">
    <source>
        <dbReference type="EMBL" id="MFD3394451.1"/>
    </source>
</evidence>
<reference evidence="2 3" key="1">
    <citation type="submission" date="2024-03" db="EMBL/GenBank/DDBJ databases">
        <title>Aquirufa genome sequencing.</title>
        <authorList>
            <person name="Pitt A."/>
            <person name="Hahn M.W."/>
        </authorList>
    </citation>
    <scope>NUCLEOTIDE SEQUENCE [LARGE SCALE GENOMIC DNA]</scope>
    <source>
        <strain evidence="2 3">OSTEICH-129V</strain>
    </source>
</reference>
<feature type="signal peptide" evidence="1">
    <location>
        <begin position="1"/>
        <end position="20"/>
    </location>
</feature>
<dbReference type="InterPro" id="IPR008969">
    <property type="entry name" value="CarboxyPept-like_regulatory"/>
</dbReference>
<comment type="caution">
    <text evidence="2">The sequence shown here is derived from an EMBL/GenBank/DDBJ whole genome shotgun (WGS) entry which is preliminary data.</text>
</comment>
<keyword evidence="1" id="KW-0732">Signal</keyword>
<dbReference type="RefSeq" id="WP_377983333.1">
    <property type="nucleotide sequence ID" value="NZ_JBBKXZ010000002.1"/>
</dbReference>
<gene>
    <name evidence="2" type="ORF">U0R10_07460</name>
</gene>
<dbReference type="Proteomes" id="UP001598138">
    <property type="component" value="Unassembled WGS sequence"/>
</dbReference>
<accession>A0ABW6DCA9</accession>
<proteinExistence type="predicted"/>
<organism evidence="2 3">
    <name type="scientific">Aquirufa avitistagni</name>
    <dbReference type="NCBI Taxonomy" id="3104728"/>
    <lineage>
        <taxon>Bacteria</taxon>
        <taxon>Pseudomonadati</taxon>
        <taxon>Bacteroidota</taxon>
        <taxon>Cytophagia</taxon>
        <taxon>Cytophagales</taxon>
        <taxon>Flectobacillaceae</taxon>
        <taxon>Aquirufa</taxon>
    </lineage>
</organism>
<evidence type="ECO:0000313" key="3">
    <source>
        <dbReference type="Proteomes" id="UP001598138"/>
    </source>
</evidence>
<sequence>MHKYLIFLLLLLGVLNTVKAQGTKVIGRIIDAETKQAIPYVNIGVFQKNIGTVSDENGKFELKFSGNSIATDSIVFSHLGYQILKFAPTQLANSLGDILLYPASTLLQEVSIKPKKTVKKFLGRNGKGLGLMHYNFYTFYEKEVDDRLGKEAGVLLPVKKDCFLNELQMHISSNEFSSLKFRLNLYQVVDGVPTELIMPKDVIFEIKEGYVGLFKLDLRSYNLYLTKDMGLVAATIQWVESKKAKPTSKYFSLNASLSANSSFVYRAKSMANWESSKQDISLGFLSECD</sequence>
<protein>
    <submittedName>
        <fullName evidence="2">Carboxypeptidase-like regulatory domain-containing protein</fullName>
    </submittedName>
</protein>
<dbReference type="Pfam" id="PF13715">
    <property type="entry name" value="CarbopepD_reg_2"/>
    <property type="match status" value="1"/>
</dbReference>
<name>A0ABW6DCA9_9BACT</name>
<evidence type="ECO:0000256" key="1">
    <source>
        <dbReference type="SAM" id="SignalP"/>
    </source>
</evidence>
<dbReference type="SUPFAM" id="SSF49464">
    <property type="entry name" value="Carboxypeptidase regulatory domain-like"/>
    <property type="match status" value="1"/>
</dbReference>
<keyword evidence="3" id="KW-1185">Reference proteome</keyword>
<feature type="chain" id="PRO_5046637479" evidence="1">
    <location>
        <begin position="21"/>
        <end position="289"/>
    </location>
</feature>